<evidence type="ECO:0000313" key="2">
    <source>
        <dbReference type="Proteomes" id="UP001161669"/>
    </source>
</evidence>
<protein>
    <submittedName>
        <fullName evidence="1">Uncharacterized protein</fullName>
    </submittedName>
</protein>
<dbReference type="EMBL" id="AP018495">
    <property type="protein sequence ID" value="BBI30205.1"/>
    <property type="molecule type" value="Genomic_DNA"/>
</dbReference>
<evidence type="ECO:0000313" key="1">
    <source>
        <dbReference type="EMBL" id="BBI30205.1"/>
    </source>
</evidence>
<proteinExistence type="predicted"/>
<accession>A0A3T1CWM7</accession>
<dbReference type="KEGG" id="vg:80540557"/>
<dbReference type="Proteomes" id="UP001161669">
    <property type="component" value="Segment"/>
</dbReference>
<name>A0A3T1CWM7_9VIRU</name>
<sequence>MRRGPFAASRSPAFSPWSYPHALGRRPAVALQSQTDKFVGPYYVCECGVVWSLMRDE</sequence>
<reference evidence="2" key="1">
    <citation type="journal article" date="2019" name="J. Virol.">
        <title>Medusavirus, a novel large DNA virus discovered from hot spring water.</title>
        <authorList>
            <person name="Yoshikawa G."/>
            <person name="Blanc-Mathieu R."/>
            <person name="Song C."/>
            <person name="Kayama Y."/>
            <person name="Mochizuki T."/>
            <person name="Murata K."/>
            <person name="Ogata H."/>
            <person name="Takemura M."/>
        </authorList>
    </citation>
    <scope>NUCLEOTIDE SEQUENCE [LARGE SCALE GENOMIC DNA]</scope>
</reference>
<organism evidence="1 2">
    <name type="scientific">Acanthamoeba castellanii medusavirus J1</name>
    <dbReference type="NCBI Taxonomy" id="3114988"/>
    <lineage>
        <taxon>Viruses</taxon>
        <taxon>Varidnaviria</taxon>
        <taxon>Bamfordvirae</taxon>
        <taxon>Nucleocytoviricota</taxon>
        <taxon>Megaviricetes</taxon>
        <taxon>Mamonoviridae</taxon>
        <taxon>Medusavirus</taxon>
        <taxon>Medusavirus medusae</taxon>
    </lineage>
</organism>
<keyword evidence="2" id="KW-1185">Reference proteome</keyword>